<dbReference type="InterPro" id="IPR001867">
    <property type="entry name" value="OmpR/PhoB-type_DNA-bd"/>
</dbReference>
<dbReference type="Pfam" id="PF00072">
    <property type="entry name" value="Response_reg"/>
    <property type="match status" value="1"/>
</dbReference>
<evidence type="ECO:0000256" key="4">
    <source>
        <dbReference type="ARBA" id="ARBA00023125"/>
    </source>
</evidence>
<feature type="domain" description="Response regulatory" evidence="8">
    <location>
        <begin position="2"/>
        <end position="116"/>
    </location>
</feature>
<dbReference type="SMART" id="SM00448">
    <property type="entry name" value="REC"/>
    <property type="match status" value="1"/>
</dbReference>
<dbReference type="InterPro" id="IPR039420">
    <property type="entry name" value="WalR-like"/>
</dbReference>
<evidence type="ECO:0000256" key="6">
    <source>
        <dbReference type="PROSITE-ProRule" id="PRU00169"/>
    </source>
</evidence>
<dbReference type="AlphaFoldDB" id="A0A7W8QGT9"/>
<accession>A0A7W8QGT9</accession>
<dbReference type="SUPFAM" id="SSF52172">
    <property type="entry name" value="CheY-like"/>
    <property type="match status" value="1"/>
</dbReference>
<dbReference type="Proteomes" id="UP000572635">
    <property type="component" value="Unassembled WGS sequence"/>
</dbReference>
<protein>
    <submittedName>
        <fullName evidence="10">DNA-binding response OmpR family regulator</fullName>
    </submittedName>
</protein>
<evidence type="ECO:0000256" key="2">
    <source>
        <dbReference type="ARBA" id="ARBA00023012"/>
    </source>
</evidence>
<dbReference type="InterPro" id="IPR001789">
    <property type="entry name" value="Sig_transdc_resp-reg_receiver"/>
</dbReference>
<evidence type="ECO:0000313" key="10">
    <source>
        <dbReference type="EMBL" id="MBB5430198.1"/>
    </source>
</evidence>
<dbReference type="PROSITE" id="PS50110">
    <property type="entry name" value="RESPONSE_REGULATORY"/>
    <property type="match status" value="1"/>
</dbReference>
<dbReference type="GO" id="GO:0000976">
    <property type="term" value="F:transcription cis-regulatory region binding"/>
    <property type="evidence" value="ECO:0007669"/>
    <property type="project" value="TreeGrafter"/>
</dbReference>
<keyword evidence="11" id="KW-1185">Reference proteome</keyword>
<evidence type="ECO:0000313" key="11">
    <source>
        <dbReference type="Proteomes" id="UP000572635"/>
    </source>
</evidence>
<reference evidence="10 11" key="1">
    <citation type="submission" date="2020-08" db="EMBL/GenBank/DDBJ databases">
        <title>Sequencing the genomes of 1000 actinobacteria strains.</title>
        <authorList>
            <person name="Klenk H.-P."/>
        </authorList>
    </citation>
    <scope>NUCLEOTIDE SEQUENCE [LARGE SCALE GENOMIC DNA]</scope>
    <source>
        <strain evidence="10 11">DSM 44551</strain>
    </source>
</reference>
<dbReference type="Pfam" id="PF00486">
    <property type="entry name" value="Trans_reg_C"/>
    <property type="match status" value="1"/>
</dbReference>
<name>A0A7W8QGT9_9ACTN</name>
<dbReference type="EMBL" id="JACHDB010000001">
    <property type="protein sequence ID" value="MBB5430198.1"/>
    <property type="molecule type" value="Genomic_DNA"/>
</dbReference>
<sequence>MAILVVEDEQGIVSFVRRGLETAGHQVLVASDGIDGLAMALASDVELVVLDLGLPGLPGEEVLRRLRRRRPSVPVIVLTAKDAVSDRVANLDAGADDYMVKPFSVNELLARVRARLRGGGQERGDVLAASGVALDLGARTASVDGRTVTLSAREFTLLKVLVQHPGQVLSQPQLLDLVWGYDFEGASNVVEVYVSQLRRKLGAERIETVRGAGYRLADGPR</sequence>
<dbReference type="Gene3D" id="6.10.250.690">
    <property type="match status" value="1"/>
</dbReference>
<comment type="caution">
    <text evidence="10">The sequence shown here is derived from an EMBL/GenBank/DDBJ whole genome shotgun (WGS) entry which is preliminary data.</text>
</comment>
<keyword evidence="4 7" id="KW-0238">DNA-binding</keyword>
<evidence type="ECO:0000259" key="8">
    <source>
        <dbReference type="PROSITE" id="PS50110"/>
    </source>
</evidence>
<keyword evidence="2" id="KW-0902">Two-component regulatory system</keyword>
<feature type="DNA-binding region" description="OmpR/PhoB-type" evidence="7">
    <location>
        <begin position="124"/>
        <end position="218"/>
    </location>
</feature>
<evidence type="ECO:0000259" key="9">
    <source>
        <dbReference type="PROSITE" id="PS51755"/>
    </source>
</evidence>
<dbReference type="InterPro" id="IPR036388">
    <property type="entry name" value="WH-like_DNA-bd_sf"/>
</dbReference>
<dbReference type="FunFam" id="1.10.10.10:FF:000005">
    <property type="entry name" value="Two-component system response regulator"/>
    <property type="match status" value="1"/>
</dbReference>
<dbReference type="GO" id="GO:0032993">
    <property type="term" value="C:protein-DNA complex"/>
    <property type="evidence" value="ECO:0007669"/>
    <property type="project" value="TreeGrafter"/>
</dbReference>
<evidence type="ECO:0000256" key="1">
    <source>
        <dbReference type="ARBA" id="ARBA00022553"/>
    </source>
</evidence>
<keyword evidence="3" id="KW-0805">Transcription regulation</keyword>
<dbReference type="PANTHER" id="PTHR48111:SF38">
    <property type="entry name" value="TWO-COMPONENT RESPONSE REGULATOR"/>
    <property type="match status" value="1"/>
</dbReference>
<dbReference type="CDD" id="cd00383">
    <property type="entry name" value="trans_reg_C"/>
    <property type="match status" value="1"/>
</dbReference>
<dbReference type="RefSeq" id="WP_184387901.1">
    <property type="nucleotide sequence ID" value="NZ_BAAAJD010000082.1"/>
</dbReference>
<evidence type="ECO:0000256" key="3">
    <source>
        <dbReference type="ARBA" id="ARBA00023015"/>
    </source>
</evidence>
<feature type="modified residue" description="4-aspartylphosphate" evidence="6">
    <location>
        <position position="51"/>
    </location>
</feature>
<dbReference type="Gene3D" id="1.10.10.10">
    <property type="entry name" value="Winged helix-like DNA-binding domain superfamily/Winged helix DNA-binding domain"/>
    <property type="match status" value="1"/>
</dbReference>
<gene>
    <name evidence="10" type="ORF">HDA36_000282</name>
</gene>
<evidence type="ECO:0000256" key="7">
    <source>
        <dbReference type="PROSITE-ProRule" id="PRU01091"/>
    </source>
</evidence>
<dbReference type="GO" id="GO:0005829">
    <property type="term" value="C:cytosol"/>
    <property type="evidence" value="ECO:0007669"/>
    <property type="project" value="TreeGrafter"/>
</dbReference>
<dbReference type="GO" id="GO:0006355">
    <property type="term" value="P:regulation of DNA-templated transcription"/>
    <property type="evidence" value="ECO:0007669"/>
    <property type="project" value="InterPro"/>
</dbReference>
<evidence type="ECO:0000256" key="5">
    <source>
        <dbReference type="ARBA" id="ARBA00023163"/>
    </source>
</evidence>
<dbReference type="SMART" id="SM00862">
    <property type="entry name" value="Trans_reg_C"/>
    <property type="match status" value="1"/>
</dbReference>
<organism evidence="10 11">
    <name type="scientific">Nocardiopsis composta</name>
    <dbReference type="NCBI Taxonomy" id="157465"/>
    <lineage>
        <taxon>Bacteria</taxon>
        <taxon>Bacillati</taxon>
        <taxon>Actinomycetota</taxon>
        <taxon>Actinomycetes</taxon>
        <taxon>Streptosporangiales</taxon>
        <taxon>Nocardiopsidaceae</taxon>
        <taxon>Nocardiopsis</taxon>
    </lineage>
</organism>
<dbReference type="PROSITE" id="PS51755">
    <property type="entry name" value="OMPR_PHOB"/>
    <property type="match status" value="1"/>
</dbReference>
<feature type="domain" description="OmpR/PhoB-type" evidence="9">
    <location>
        <begin position="124"/>
        <end position="218"/>
    </location>
</feature>
<keyword evidence="1 6" id="KW-0597">Phosphoprotein</keyword>
<dbReference type="InterPro" id="IPR011006">
    <property type="entry name" value="CheY-like_superfamily"/>
</dbReference>
<proteinExistence type="predicted"/>
<dbReference type="GO" id="GO:0000156">
    <property type="term" value="F:phosphorelay response regulator activity"/>
    <property type="evidence" value="ECO:0007669"/>
    <property type="project" value="TreeGrafter"/>
</dbReference>
<keyword evidence="5" id="KW-0804">Transcription</keyword>
<dbReference type="Gene3D" id="3.40.50.2300">
    <property type="match status" value="1"/>
</dbReference>
<dbReference type="PANTHER" id="PTHR48111">
    <property type="entry name" value="REGULATOR OF RPOS"/>
    <property type="match status" value="1"/>
</dbReference>